<protein>
    <recommendedName>
        <fullName evidence="11">Beta-mannosidase B</fullName>
        <ecNumber evidence="5">3.2.1.25</ecNumber>
    </recommendedName>
    <alternativeName>
        <fullName evidence="12">Mannanase B</fullName>
    </alternativeName>
</protein>
<evidence type="ECO:0000256" key="9">
    <source>
        <dbReference type="ARBA" id="ARBA00023295"/>
    </source>
</evidence>
<keyword evidence="19" id="KW-1185">Reference proteome</keyword>
<dbReference type="GO" id="GO:0005576">
    <property type="term" value="C:extracellular region"/>
    <property type="evidence" value="ECO:0007669"/>
    <property type="project" value="UniProtKB-SubCell"/>
</dbReference>
<evidence type="ECO:0000256" key="8">
    <source>
        <dbReference type="ARBA" id="ARBA00023180"/>
    </source>
</evidence>
<evidence type="ECO:0000259" key="14">
    <source>
        <dbReference type="Pfam" id="PF00703"/>
    </source>
</evidence>
<dbReference type="InterPro" id="IPR017853">
    <property type="entry name" value="GH"/>
</dbReference>
<dbReference type="InterPro" id="IPR050887">
    <property type="entry name" value="Beta-mannosidase_GH2"/>
</dbReference>
<dbReference type="Pfam" id="PF17786">
    <property type="entry name" value="Mannosidase_ig"/>
    <property type="match status" value="1"/>
</dbReference>
<dbReference type="InterPro" id="IPR036156">
    <property type="entry name" value="Beta-gal/glucu_dom_sf"/>
</dbReference>
<dbReference type="InterPro" id="IPR006102">
    <property type="entry name" value="Ig-like_GH2"/>
</dbReference>
<keyword evidence="9" id="KW-0326">Glycosidase</keyword>
<name>A0A917E1B1_9BACL</name>
<dbReference type="GO" id="GO:0004567">
    <property type="term" value="F:beta-mannosidase activity"/>
    <property type="evidence" value="ECO:0007669"/>
    <property type="project" value="UniProtKB-EC"/>
</dbReference>
<dbReference type="GO" id="GO:0006516">
    <property type="term" value="P:glycoprotein catabolic process"/>
    <property type="evidence" value="ECO:0007669"/>
    <property type="project" value="TreeGrafter"/>
</dbReference>
<dbReference type="Gene3D" id="2.60.120.260">
    <property type="entry name" value="Galactose-binding domain-like"/>
    <property type="match status" value="1"/>
</dbReference>
<dbReference type="RefSeq" id="WP_188996981.1">
    <property type="nucleotide sequence ID" value="NZ_BMHP01000004.1"/>
</dbReference>
<keyword evidence="8" id="KW-0325">Glycoprotein</keyword>
<dbReference type="Pfam" id="PF00703">
    <property type="entry name" value="Glyco_hydro_2"/>
    <property type="match status" value="1"/>
</dbReference>
<dbReference type="PANTHER" id="PTHR43730">
    <property type="entry name" value="BETA-MANNOSIDASE"/>
    <property type="match status" value="1"/>
</dbReference>
<dbReference type="InterPro" id="IPR013783">
    <property type="entry name" value="Ig-like_fold"/>
</dbReference>
<accession>A0A917E1B1</accession>
<dbReference type="AlphaFoldDB" id="A0A917E1B1"/>
<feature type="domain" description="Beta-mannosidase Ig-fold" evidence="15">
    <location>
        <begin position="793"/>
        <end position="846"/>
    </location>
</feature>
<dbReference type="Gene3D" id="3.20.20.80">
    <property type="entry name" value="Glycosidases"/>
    <property type="match status" value="1"/>
</dbReference>
<evidence type="ECO:0000259" key="16">
    <source>
        <dbReference type="Pfam" id="PF17786"/>
    </source>
</evidence>
<dbReference type="Proteomes" id="UP000612456">
    <property type="component" value="Unassembled WGS sequence"/>
</dbReference>
<evidence type="ECO:0000256" key="1">
    <source>
        <dbReference type="ARBA" id="ARBA00000829"/>
    </source>
</evidence>
<comment type="caution">
    <text evidence="18">The sequence shown here is derived from an EMBL/GenBank/DDBJ whole genome shotgun (WGS) entry which is preliminary data.</text>
</comment>
<feature type="domain" description="Glycoside hydrolase family 2 immunoglobulin-like beta-sandwich" evidence="14">
    <location>
        <begin position="279"/>
        <end position="331"/>
    </location>
</feature>
<dbReference type="SUPFAM" id="SSF49303">
    <property type="entry name" value="beta-Galactosidase/glucuronidase domain"/>
    <property type="match status" value="2"/>
</dbReference>
<evidence type="ECO:0000256" key="10">
    <source>
        <dbReference type="ARBA" id="ARBA00038429"/>
    </source>
</evidence>
<dbReference type="GO" id="GO:0005975">
    <property type="term" value="P:carbohydrate metabolic process"/>
    <property type="evidence" value="ECO:0007669"/>
    <property type="project" value="InterPro"/>
</dbReference>
<reference evidence="18" key="2">
    <citation type="submission" date="2020-09" db="EMBL/GenBank/DDBJ databases">
        <authorList>
            <person name="Sun Q."/>
            <person name="Zhou Y."/>
        </authorList>
    </citation>
    <scope>NUCLEOTIDE SEQUENCE</scope>
    <source>
        <strain evidence="18">CGMCC 1.15178</strain>
    </source>
</reference>
<evidence type="ECO:0000259" key="17">
    <source>
        <dbReference type="Pfam" id="PF22666"/>
    </source>
</evidence>
<evidence type="ECO:0000313" key="18">
    <source>
        <dbReference type="EMBL" id="GGD89021.1"/>
    </source>
</evidence>
<feature type="domain" description="Mannosidase Ig/CBM-like" evidence="16">
    <location>
        <begin position="691"/>
        <end position="745"/>
    </location>
</feature>
<dbReference type="PANTHER" id="PTHR43730:SF1">
    <property type="entry name" value="BETA-MANNOSIDASE"/>
    <property type="match status" value="1"/>
</dbReference>
<dbReference type="InterPro" id="IPR041447">
    <property type="entry name" value="Mannosidase_ig"/>
</dbReference>
<dbReference type="InterPro" id="IPR041625">
    <property type="entry name" value="Beta-mannosidase_Ig"/>
</dbReference>
<evidence type="ECO:0000256" key="2">
    <source>
        <dbReference type="ARBA" id="ARBA00004613"/>
    </source>
</evidence>
<sequence>MKSRIQLNDNWTITGFGENGEIVGPINGTVPGHVHTDLLREGLIPDPLWRDQALQTQWVESFDWLYETEFIWPEGRDRDHAVLTFEGLDTVASISLNGITLGTAANMFIAHSFAAKEALLDGSNRLEVRFTSIPAYMKDKDVGRYMSLFSEDRVFVRRMQCSFGWDWVHRLVSYGIWRPVYAETAPEGVIEDVCMRTVGLEAGAASLRSGGGTARLEWEAAVLPRARGSRLQLELIAPDGRIVWENSRSCDEWLAEQESGKPDDEGKGSRGEGDGDSEGEVVMLRGSFELESPRLWWPAGYGLPELYTLRTALLSADGKRADERSDEIGIRMVEVEQLADAQGRSFTIVINGERIFAKGGNWVPADPFPSAVSPERYDHLLQMLVDGNMNMLRVWGGGTYELPAFWAACNRLGIMVSLDFMMACAHYPEREQWFLDEMNAEVAQVVRSLRNHPSLVFFCGDNELAMHNNAEDDYAGKYICAQVTAPLCAELDPTRPFFPTSPYGGKPFNSEDEGDCHYSTWYDPQFILGDMTDYRERICEGRGRFLSESVVVGAPPLASLLKMMTMEDVTDEAAAMWEFRTKDNPYNGQDELTHYRMLEKTAHDLFGADGNPLARVKKLEYVQYEFARLMGEHYRRRKYATSGLLFWMYGDCWPASGCAMVDYYGLPKAGYYGAKKAFKPFMVSLENRGEELGVWISNDTRYDQSGAIIVRAARTNGESLSERNFRLVAPANASLMIGKVSKAEAGLLPGVSDVVVEAFWQPDERSTPGSAANNDRTIYFDVLPKDLTLPEATLRVNCVPHDDRTGVIEIATNTYARVVAIEEELLLSDNYFDLMPGECRRIEYRALQPVAWRDLPKVSCWNGR</sequence>
<proteinExistence type="inferred from homology"/>
<feature type="domain" description="Beta-mannosidase-like galactose-binding" evidence="17">
    <location>
        <begin position="26"/>
        <end position="178"/>
    </location>
</feature>
<evidence type="ECO:0000259" key="15">
    <source>
        <dbReference type="Pfam" id="PF17753"/>
    </source>
</evidence>
<dbReference type="Pfam" id="PF17753">
    <property type="entry name" value="Ig_mannosidase"/>
    <property type="match status" value="1"/>
</dbReference>
<evidence type="ECO:0000256" key="4">
    <source>
        <dbReference type="ARBA" id="ARBA00011738"/>
    </source>
</evidence>
<keyword evidence="7" id="KW-0378">Hydrolase</keyword>
<comment type="similarity">
    <text evidence="10">Belongs to the glycosyl hydrolase 2 family. Beta-mannosidase B subfamily.</text>
</comment>
<comment type="catalytic activity">
    <reaction evidence="1">
        <text>Hydrolysis of terminal, non-reducing beta-D-mannose residues in beta-D-mannosides.</text>
        <dbReference type="EC" id="3.2.1.25"/>
    </reaction>
</comment>
<evidence type="ECO:0000256" key="11">
    <source>
        <dbReference type="ARBA" id="ARBA00041069"/>
    </source>
</evidence>
<dbReference type="EC" id="3.2.1.25" evidence="5"/>
<dbReference type="SUPFAM" id="SSF51445">
    <property type="entry name" value="(Trans)glycosidases"/>
    <property type="match status" value="1"/>
</dbReference>
<evidence type="ECO:0000256" key="6">
    <source>
        <dbReference type="ARBA" id="ARBA00022525"/>
    </source>
</evidence>
<feature type="region of interest" description="Disordered" evidence="13">
    <location>
        <begin position="254"/>
        <end position="279"/>
    </location>
</feature>
<dbReference type="Pfam" id="PF22666">
    <property type="entry name" value="Glyco_hydro_2_N2"/>
    <property type="match status" value="1"/>
</dbReference>
<evidence type="ECO:0000256" key="13">
    <source>
        <dbReference type="SAM" id="MobiDB-lite"/>
    </source>
</evidence>
<feature type="compositionally biased region" description="Basic and acidic residues" evidence="13">
    <location>
        <begin position="258"/>
        <end position="273"/>
    </location>
</feature>
<keyword evidence="6" id="KW-0964">Secreted</keyword>
<comment type="subunit">
    <text evidence="4">Homodimer.</text>
</comment>
<comment type="subcellular location">
    <subcellularLocation>
        <location evidence="2">Secreted</location>
    </subcellularLocation>
</comment>
<evidence type="ECO:0000256" key="7">
    <source>
        <dbReference type="ARBA" id="ARBA00022801"/>
    </source>
</evidence>
<evidence type="ECO:0000256" key="12">
    <source>
        <dbReference type="ARBA" id="ARBA00041614"/>
    </source>
</evidence>
<dbReference type="EMBL" id="BMHP01000004">
    <property type="protein sequence ID" value="GGD89021.1"/>
    <property type="molecule type" value="Genomic_DNA"/>
</dbReference>
<dbReference type="InterPro" id="IPR054593">
    <property type="entry name" value="Beta-mannosidase-like_N2"/>
</dbReference>
<dbReference type="SUPFAM" id="SSF49785">
    <property type="entry name" value="Galactose-binding domain-like"/>
    <property type="match status" value="1"/>
</dbReference>
<evidence type="ECO:0000256" key="5">
    <source>
        <dbReference type="ARBA" id="ARBA00012754"/>
    </source>
</evidence>
<dbReference type="Gene3D" id="2.60.40.10">
    <property type="entry name" value="Immunoglobulins"/>
    <property type="match status" value="2"/>
</dbReference>
<evidence type="ECO:0000256" key="3">
    <source>
        <dbReference type="ARBA" id="ARBA00004740"/>
    </source>
</evidence>
<evidence type="ECO:0000313" key="19">
    <source>
        <dbReference type="Proteomes" id="UP000612456"/>
    </source>
</evidence>
<organism evidence="18 19">
    <name type="scientific">Paenibacillus nasutitermitis</name>
    <dbReference type="NCBI Taxonomy" id="1652958"/>
    <lineage>
        <taxon>Bacteria</taxon>
        <taxon>Bacillati</taxon>
        <taxon>Bacillota</taxon>
        <taxon>Bacilli</taxon>
        <taxon>Bacillales</taxon>
        <taxon>Paenibacillaceae</taxon>
        <taxon>Paenibacillus</taxon>
    </lineage>
</organism>
<gene>
    <name evidence="18" type="ORF">GCM10010911_54520</name>
</gene>
<dbReference type="InterPro" id="IPR008979">
    <property type="entry name" value="Galactose-bd-like_sf"/>
</dbReference>
<comment type="pathway">
    <text evidence="3">Glycan metabolism; N-glycan degradation.</text>
</comment>
<reference evidence="18" key="1">
    <citation type="journal article" date="2014" name="Int. J. Syst. Evol. Microbiol.">
        <title>Complete genome sequence of Corynebacterium casei LMG S-19264T (=DSM 44701T), isolated from a smear-ripened cheese.</title>
        <authorList>
            <consortium name="US DOE Joint Genome Institute (JGI-PGF)"/>
            <person name="Walter F."/>
            <person name="Albersmeier A."/>
            <person name="Kalinowski J."/>
            <person name="Ruckert C."/>
        </authorList>
    </citation>
    <scope>NUCLEOTIDE SEQUENCE</scope>
    <source>
        <strain evidence="18">CGMCC 1.15178</strain>
    </source>
</reference>